<keyword evidence="3" id="KW-0548">Nucleotidyltransferase</keyword>
<dbReference type="GO" id="GO:0003964">
    <property type="term" value="F:RNA-directed DNA polymerase activity"/>
    <property type="evidence" value="ECO:0007669"/>
    <property type="project" value="UniProtKB-KW"/>
</dbReference>
<proteinExistence type="predicted"/>
<dbReference type="AlphaFoldDB" id="F9WQM7"/>
<dbReference type="Pfam" id="PF00078">
    <property type="entry name" value="RVT_1"/>
    <property type="match status" value="1"/>
</dbReference>
<evidence type="ECO:0000313" key="3">
    <source>
        <dbReference type="EMBL" id="CCD19857.1"/>
    </source>
</evidence>
<dbReference type="InterPro" id="IPR043502">
    <property type="entry name" value="DNA/RNA_pol_sf"/>
</dbReference>
<reference evidence="3 4" key="1">
    <citation type="journal article" date="2012" name="Proc. Natl. Acad. Sci. U.S.A.">
        <title>Antigenic diversity is generated by distinct evolutionary mechanisms in African trypanosome species.</title>
        <authorList>
            <person name="Jackson A.P."/>
            <person name="Berry A."/>
            <person name="Aslett M."/>
            <person name="Allison H.C."/>
            <person name="Burton P."/>
            <person name="Vavrova-Anderson J."/>
            <person name="Brown R."/>
            <person name="Browne H."/>
            <person name="Corton N."/>
            <person name="Hauser H."/>
            <person name="Gamble J."/>
            <person name="Gilderthorp R."/>
            <person name="Marcello L."/>
            <person name="McQuillan J."/>
            <person name="Otto T.D."/>
            <person name="Quail M.A."/>
            <person name="Sanders M.J."/>
            <person name="van Tonder A."/>
            <person name="Ginger M.L."/>
            <person name="Field M.C."/>
            <person name="Barry J.D."/>
            <person name="Hertz-Fowler C."/>
            <person name="Berriman M."/>
        </authorList>
    </citation>
    <scope>NUCLEOTIDE SEQUENCE</scope>
    <source>
        <strain evidence="3 4">Y486</strain>
    </source>
</reference>
<organism evidence="3 4">
    <name type="scientific">Trypanosoma vivax (strain Y486)</name>
    <dbReference type="NCBI Taxonomy" id="1055687"/>
    <lineage>
        <taxon>Eukaryota</taxon>
        <taxon>Discoba</taxon>
        <taxon>Euglenozoa</taxon>
        <taxon>Kinetoplastea</taxon>
        <taxon>Metakinetoplastina</taxon>
        <taxon>Trypanosomatida</taxon>
        <taxon>Trypanosomatidae</taxon>
        <taxon>Trypanosoma</taxon>
        <taxon>Duttonella</taxon>
    </lineage>
</organism>
<feature type="non-terminal residue" evidence="3">
    <location>
        <position position="1"/>
    </location>
</feature>
<dbReference type="Proteomes" id="UP000009027">
    <property type="component" value="Unassembled WGS sequence"/>
</dbReference>
<dbReference type="PROSITE" id="PS50878">
    <property type="entry name" value="RT_POL"/>
    <property type="match status" value="1"/>
</dbReference>
<sequence>TGRRDAEHAYARDKDRAAEKWCEKTAAVFIDHASAFDSVDHGCIVKELLSFGVARSLVAWLAEFLKGRTAKVRMNDVLSEDISLAFGVPQGSVLGLLLFIVAVDSLSVRLNWNPGPHDGFFADDLNIVLTEANLSENQQAKQQGLDWIEKSSKECYMEVSAEKTECTPFGARTTTLLSLKVGRDALKEERAGKLLGLTMQTHKGLTKHVMSMKAAANTRLMQLRAVASPEWVPDRENVHAFYLALVQATLCYGVAPWWFDASLPGRERLDRVQVEGQHIVAAMPKAANRESGLREAKLKPINAAAQRRALEKYLRLEDEGTQDDKVPDTIFPPENPTHVRLAKIHRKRSNEDSPGKPHEKTVSQWHRPVHFNNNATGELKADEPEKDK</sequence>
<evidence type="ECO:0000256" key="1">
    <source>
        <dbReference type="SAM" id="MobiDB-lite"/>
    </source>
</evidence>
<feature type="compositionally biased region" description="Basic and acidic residues" evidence="1">
    <location>
        <begin position="349"/>
        <end position="361"/>
    </location>
</feature>
<evidence type="ECO:0000313" key="4">
    <source>
        <dbReference type="Proteomes" id="UP000009027"/>
    </source>
</evidence>
<keyword evidence="4" id="KW-1185">Reference proteome</keyword>
<name>F9WQM7_TRYVY</name>
<gene>
    <name evidence="3" type="ORF">TvY486_0025830</name>
</gene>
<dbReference type="VEuPathDB" id="TriTrypDB:TvY486_0025830"/>
<evidence type="ECO:0000259" key="2">
    <source>
        <dbReference type="PROSITE" id="PS50878"/>
    </source>
</evidence>
<dbReference type="PANTHER" id="PTHR33332">
    <property type="entry name" value="REVERSE TRANSCRIPTASE DOMAIN-CONTAINING PROTEIN"/>
    <property type="match status" value="1"/>
</dbReference>
<feature type="domain" description="Reverse transcriptase" evidence="2">
    <location>
        <begin position="1"/>
        <end position="199"/>
    </location>
</feature>
<dbReference type="InterPro" id="IPR000477">
    <property type="entry name" value="RT_dom"/>
</dbReference>
<dbReference type="EMBL" id="CAEX01004272">
    <property type="protein sequence ID" value="CCD19857.1"/>
    <property type="molecule type" value="Genomic_DNA"/>
</dbReference>
<feature type="region of interest" description="Disordered" evidence="1">
    <location>
        <begin position="345"/>
        <end position="388"/>
    </location>
</feature>
<keyword evidence="3" id="KW-0695">RNA-directed DNA polymerase</keyword>
<protein>
    <submittedName>
        <fullName evidence="3">Reverse transcriptase (RNA-dependent DNA polymerase)</fullName>
    </submittedName>
</protein>
<dbReference type="SUPFAM" id="SSF56672">
    <property type="entry name" value="DNA/RNA polymerases"/>
    <property type="match status" value="1"/>
</dbReference>
<keyword evidence="3" id="KW-0808">Transferase</keyword>
<feature type="compositionally biased region" description="Basic and acidic residues" evidence="1">
    <location>
        <begin position="379"/>
        <end position="388"/>
    </location>
</feature>
<accession>F9WQM7</accession>